<protein>
    <submittedName>
        <fullName evidence="2">Uncharacterized protein</fullName>
    </submittedName>
</protein>
<sequence>MYTKGRVSRDAEFLNRNVSSPSPSSSPLTYEYFGNDIRYTADGYPVKALDKCQQAVIISSDPAAHTSCEPGNSGKGEAGAIAAPCGQEA</sequence>
<organism evidence="2 3">
    <name type="scientific">Diabrotica balteata</name>
    <name type="common">Banded cucumber beetle</name>
    <dbReference type="NCBI Taxonomy" id="107213"/>
    <lineage>
        <taxon>Eukaryota</taxon>
        <taxon>Metazoa</taxon>
        <taxon>Ecdysozoa</taxon>
        <taxon>Arthropoda</taxon>
        <taxon>Hexapoda</taxon>
        <taxon>Insecta</taxon>
        <taxon>Pterygota</taxon>
        <taxon>Neoptera</taxon>
        <taxon>Endopterygota</taxon>
        <taxon>Coleoptera</taxon>
        <taxon>Polyphaga</taxon>
        <taxon>Cucujiformia</taxon>
        <taxon>Chrysomeloidea</taxon>
        <taxon>Chrysomelidae</taxon>
        <taxon>Galerucinae</taxon>
        <taxon>Diabroticina</taxon>
        <taxon>Diabroticites</taxon>
        <taxon>Diabrotica</taxon>
    </lineage>
</organism>
<evidence type="ECO:0000256" key="1">
    <source>
        <dbReference type="SAM" id="MobiDB-lite"/>
    </source>
</evidence>
<dbReference type="EMBL" id="OU898276">
    <property type="protein sequence ID" value="CAG9826189.1"/>
    <property type="molecule type" value="Genomic_DNA"/>
</dbReference>
<keyword evidence="3" id="KW-1185">Reference proteome</keyword>
<evidence type="ECO:0000313" key="2">
    <source>
        <dbReference type="EMBL" id="CAG9826189.1"/>
    </source>
</evidence>
<dbReference type="AlphaFoldDB" id="A0A9N9SNJ0"/>
<proteinExistence type="predicted"/>
<gene>
    <name evidence="2" type="ORF">DIABBA_LOCUS330</name>
</gene>
<reference evidence="2" key="1">
    <citation type="submission" date="2022-01" db="EMBL/GenBank/DDBJ databases">
        <authorList>
            <person name="King R."/>
        </authorList>
    </citation>
    <scope>NUCLEOTIDE SEQUENCE</scope>
</reference>
<dbReference type="Proteomes" id="UP001153709">
    <property type="component" value="Chromosome 1"/>
</dbReference>
<feature type="region of interest" description="Disordered" evidence="1">
    <location>
        <begin position="63"/>
        <end position="89"/>
    </location>
</feature>
<feature type="region of interest" description="Disordered" evidence="1">
    <location>
        <begin position="1"/>
        <end position="27"/>
    </location>
</feature>
<dbReference type="OrthoDB" id="6773269at2759"/>
<accession>A0A9N9SNJ0</accession>
<evidence type="ECO:0000313" key="3">
    <source>
        <dbReference type="Proteomes" id="UP001153709"/>
    </source>
</evidence>
<name>A0A9N9SNJ0_DIABA</name>